<dbReference type="Pfam" id="PF00809">
    <property type="entry name" value="Pterin_bind"/>
    <property type="match status" value="1"/>
</dbReference>
<dbReference type="SUPFAM" id="SSF51717">
    <property type="entry name" value="Dihydropteroate synthetase-like"/>
    <property type="match status" value="1"/>
</dbReference>
<evidence type="ECO:0000259" key="14">
    <source>
        <dbReference type="PROSITE" id="PS50972"/>
    </source>
</evidence>
<evidence type="ECO:0000256" key="4">
    <source>
        <dbReference type="ARBA" id="ARBA00009503"/>
    </source>
</evidence>
<dbReference type="PANTHER" id="PTHR20941">
    <property type="entry name" value="FOLATE SYNTHESIS PROTEINS"/>
    <property type="match status" value="1"/>
</dbReference>
<sequence length="287" mass="31850">MTKRKIIKTNRGDLDYSRKTLIMGILNLTPDSFSDGGKYNDLDSALKRAEEMETAGADIIDIGAESSRPYSERVSAAEEKKRLIPVLKEILKVTTVPISIDSYKSSVMRAALEAGASIVNDISGLRFDEKMAATAAEFEAPVIIMHIQGRPENMQDNPSYQNLIFEVKKYLWDGIKIAKEAGVKDEDIIIDPGIGFGKKQVHNLQILNRLESFKELNYPILIGTSRKSLIKFVVNKNEVNERLFGTAATVSTSILKGANIVRVHDVAEIKKVAVMTDAVKWEGNHGR</sequence>
<keyword evidence="9 13" id="KW-0460">Magnesium</keyword>
<dbReference type="GO" id="GO:0005829">
    <property type="term" value="C:cytosol"/>
    <property type="evidence" value="ECO:0007669"/>
    <property type="project" value="TreeGrafter"/>
</dbReference>
<evidence type="ECO:0000256" key="12">
    <source>
        <dbReference type="ARBA" id="ARBA00053449"/>
    </source>
</evidence>
<keyword evidence="8 13" id="KW-0479">Metal-binding</keyword>
<dbReference type="InterPro" id="IPR000489">
    <property type="entry name" value="Pterin-binding_dom"/>
</dbReference>
<dbReference type="NCBIfam" id="TIGR01496">
    <property type="entry name" value="DHPS"/>
    <property type="match status" value="1"/>
</dbReference>
<protein>
    <recommendedName>
        <fullName evidence="6 13">Dihydropteroate synthase</fullName>
        <shortName evidence="13">DHPS</shortName>
        <ecNumber evidence="5 13">2.5.1.15</ecNumber>
    </recommendedName>
    <alternativeName>
        <fullName evidence="11 13">Dihydropteroate pyrophosphorylase</fullName>
    </alternativeName>
</protein>
<comment type="function">
    <text evidence="12 13">Catalyzes the condensation of para-aminobenzoate (pABA) with 6-hydroxymethyl-7,8-dihydropterin diphosphate (DHPt-PP) to form 7,8-dihydropteroate (H2Pte), the immediate precursor of folate derivatives.</text>
</comment>
<dbReference type="PANTHER" id="PTHR20941:SF1">
    <property type="entry name" value="FOLIC ACID SYNTHESIS PROTEIN FOL1"/>
    <property type="match status" value="1"/>
</dbReference>
<proteinExistence type="inferred from homology"/>
<dbReference type="InterPro" id="IPR045031">
    <property type="entry name" value="DHP_synth-like"/>
</dbReference>
<dbReference type="GO" id="GO:0004156">
    <property type="term" value="F:dihydropteroate synthase activity"/>
    <property type="evidence" value="ECO:0007669"/>
    <property type="project" value="UniProtKB-EC"/>
</dbReference>
<evidence type="ECO:0000256" key="11">
    <source>
        <dbReference type="ARBA" id="ARBA00030193"/>
    </source>
</evidence>
<name>A0A4R8GHY8_9FIRM</name>
<dbReference type="UniPathway" id="UPA00077">
    <property type="reaction ID" value="UER00156"/>
</dbReference>
<comment type="similarity">
    <text evidence="4 13">Belongs to the DHPS family.</text>
</comment>
<dbReference type="PROSITE" id="PS50972">
    <property type="entry name" value="PTERIN_BINDING"/>
    <property type="match status" value="1"/>
</dbReference>
<keyword evidence="10 13" id="KW-0289">Folate biosynthesis</keyword>
<comment type="caution">
    <text evidence="15">The sequence shown here is derived from an EMBL/GenBank/DDBJ whole genome shotgun (WGS) entry which is preliminary data.</text>
</comment>
<dbReference type="Proteomes" id="UP000295472">
    <property type="component" value="Unassembled WGS sequence"/>
</dbReference>
<dbReference type="Gene3D" id="3.20.20.20">
    <property type="entry name" value="Dihydropteroate synthase-like"/>
    <property type="match status" value="1"/>
</dbReference>
<evidence type="ECO:0000256" key="8">
    <source>
        <dbReference type="ARBA" id="ARBA00022723"/>
    </source>
</evidence>
<evidence type="ECO:0000256" key="9">
    <source>
        <dbReference type="ARBA" id="ARBA00022842"/>
    </source>
</evidence>
<reference evidence="15 16" key="1">
    <citation type="submission" date="2019-03" db="EMBL/GenBank/DDBJ databases">
        <title>Subsurface microbial communities from deep shales in Ohio and West Virginia, USA.</title>
        <authorList>
            <person name="Wrighton K."/>
        </authorList>
    </citation>
    <scope>NUCLEOTIDE SEQUENCE [LARGE SCALE GENOMIC DNA]</scope>
    <source>
        <strain evidence="15 16">DSMZ 11287</strain>
    </source>
</reference>
<dbReference type="RefSeq" id="WP_134058955.1">
    <property type="nucleotide sequence ID" value="NZ_SOEF01000010.1"/>
</dbReference>
<accession>A0A4R8GHY8</accession>
<keyword evidence="7 13" id="KW-0808">Transferase</keyword>
<evidence type="ECO:0000256" key="10">
    <source>
        <dbReference type="ARBA" id="ARBA00022909"/>
    </source>
</evidence>
<organism evidence="15 16">
    <name type="scientific">Halanaerobium congolense</name>
    <dbReference type="NCBI Taxonomy" id="54121"/>
    <lineage>
        <taxon>Bacteria</taxon>
        <taxon>Bacillati</taxon>
        <taxon>Bacillota</taxon>
        <taxon>Clostridia</taxon>
        <taxon>Halanaerobiales</taxon>
        <taxon>Halanaerobiaceae</taxon>
        <taxon>Halanaerobium</taxon>
    </lineage>
</organism>
<evidence type="ECO:0000256" key="1">
    <source>
        <dbReference type="ARBA" id="ARBA00000012"/>
    </source>
</evidence>
<evidence type="ECO:0000256" key="13">
    <source>
        <dbReference type="RuleBase" id="RU361205"/>
    </source>
</evidence>
<evidence type="ECO:0000256" key="5">
    <source>
        <dbReference type="ARBA" id="ARBA00012458"/>
    </source>
</evidence>
<dbReference type="GO" id="GO:0046656">
    <property type="term" value="P:folic acid biosynthetic process"/>
    <property type="evidence" value="ECO:0007669"/>
    <property type="project" value="UniProtKB-KW"/>
</dbReference>
<dbReference type="GeneID" id="57012435"/>
<dbReference type="InterPro" id="IPR006390">
    <property type="entry name" value="DHP_synth_dom"/>
</dbReference>
<evidence type="ECO:0000256" key="2">
    <source>
        <dbReference type="ARBA" id="ARBA00001946"/>
    </source>
</evidence>
<feature type="domain" description="Pterin-binding" evidence="14">
    <location>
        <begin position="20"/>
        <end position="274"/>
    </location>
</feature>
<dbReference type="GO" id="GO:0046872">
    <property type="term" value="F:metal ion binding"/>
    <property type="evidence" value="ECO:0007669"/>
    <property type="project" value="UniProtKB-KW"/>
</dbReference>
<dbReference type="InterPro" id="IPR011005">
    <property type="entry name" value="Dihydropteroate_synth-like_sf"/>
</dbReference>
<gene>
    <name evidence="15" type="ORF">C7954_11042</name>
</gene>
<dbReference type="PROSITE" id="PS00792">
    <property type="entry name" value="DHPS_1"/>
    <property type="match status" value="1"/>
</dbReference>
<comment type="pathway">
    <text evidence="3 13">Cofactor biosynthesis; tetrahydrofolate biosynthesis; 7,8-dihydrofolate from 2-amino-4-hydroxy-6-hydroxymethyl-7,8-dihydropteridine diphosphate and 4-aminobenzoate: step 1/2.</text>
</comment>
<dbReference type="CDD" id="cd00739">
    <property type="entry name" value="DHPS"/>
    <property type="match status" value="1"/>
</dbReference>
<dbReference type="PROSITE" id="PS00793">
    <property type="entry name" value="DHPS_2"/>
    <property type="match status" value="1"/>
</dbReference>
<evidence type="ECO:0000256" key="7">
    <source>
        <dbReference type="ARBA" id="ARBA00022679"/>
    </source>
</evidence>
<evidence type="ECO:0000313" key="15">
    <source>
        <dbReference type="EMBL" id="TDX45152.1"/>
    </source>
</evidence>
<dbReference type="FunFam" id="3.20.20.20:FF:000006">
    <property type="entry name" value="Dihydropteroate synthase"/>
    <property type="match status" value="1"/>
</dbReference>
<dbReference type="AlphaFoldDB" id="A0A4R8GHY8"/>
<evidence type="ECO:0000256" key="6">
    <source>
        <dbReference type="ARBA" id="ARBA00016919"/>
    </source>
</evidence>
<evidence type="ECO:0000313" key="16">
    <source>
        <dbReference type="Proteomes" id="UP000295472"/>
    </source>
</evidence>
<dbReference type="EC" id="2.5.1.15" evidence="5 13"/>
<comment type="catalytic activity">
    <reaction evidence="1">
        <text>(7,8-dihydropterin-6-yl)methyl diphosphate + 4-aminobenzoate = 7,8-dihydropteroate + diphosphate</text>
        <dbReference type="Rhea" id="RHEA:19949"/>
        <dbReference type="ChEBI" id="CHEBI:17836"/>
        <dbReference type="ChEBI" id="CHEBI:17839"/>
        <dbReference type="ChEBI" id="CHEBI:33019"/>
        <dbReference type="ChEBI" id="CHEBI:72950"/>
        <dbReference type="EC" id="2.5.1.15"/>
    </reaction>
</comment>
<comment type="cofactor">
    <cofactor evidence="2 13">
        <name>Mg(2+)</name>
        <dbReference type="ChEBI" id="CHEBI:18420"/>
    </cofactor>
</comment>
<dbReference type="GO" id="GO:0046654">
    <property type="term" value="P:tetrahydrofolate biosynthetic process"/>
    <property type="evidence" value="ECO:0007669"/>
    <property type="project" value="UniProtKB-UniPathway"/>
</dbReference>
<dbReference type="EMBL" id="SOEF01000010">
    <property type="protein sequence ID" value="TDX45152.1"/>
    <property type="molecule type" value="Genomic_DNA"/>
</dbReference>
<evidence type="ECO:0000256" key="3">
    <source>
        <dbReference type="ARBA" id="ARBA00004763"/>
    </source>
</evidence>